<feature type="transmembrane region" description="Helical" evidence="5">
    <location>
        <begin position="291"/>
        <end position="315"/>
    </location>
</feature>
<feature type="transmembrane region" description="Helical" evidence="5">
    <location>
        <begin position="116"/>
        <end position="133"/>
    </location>
</feature>
<feature type="transmembrane region" description="Helical" evidence="5">
    <location>
        <begin position="145"/>
        <end position="164"/>
    </location>
</feature>
<keyword evidence="4 5" id="KW-0472">Membrane</keyword>
<keyword evidence="3 5" id="KW-1133">Transmembrane helix</keyword>
<reference evidence="7 8" key="1">
    <citation type="submission" date="2020-04" db="EMBL/GenBank/DDBJ databases">
        <title>Description of novel Gluconacetobacter.</title>
        <authorList>
            <person name="Sombolestani A."/>
        </authorList>
    </citation>
    <scope>NUCLEOTIDE SEQUENCE [LARGE SCALE GENOMIC DNA]</scope>
    <source>
        <strain evidence="7 8">LMG 27800</strain>
    </source>
</reference>
<feature type="transmembrane region" description="Helical" evidence="5">
    <location>
        <begin position="321"/>
        <end position="339"/>
    </location>
</feature>
<evidence type="ECO:0000256" key="1">
    <source>
        <dbReference type="ARBA" id="ARBA00004141"/>
    </source>
</evidence>
<dbReference type="InterPro" id="IPR049453">
    <property type="entry name" value="Memb_transporter_dom"/>
</dbReference>
<comment type="subcellular location">
    <subcellularLocation>
        <location evidence="1">Membrane</location>
        <topology evidence="1">Multi-pass membrane protein</topology>
    </subcellularLocation>
</comment>
<feature type="transmembrane region" description="Helical" evidence="5">
    <location>
        <begin position="21"/>
        <end position="40"/>
    </location>
</feature>
<evidence type="ECO:0000313" key="7">
    <source>
        <dbReference type="EMBL" id="MBB2204062.1"/>
    </source>
</evidence>
<evidence type="ECO:0000259" key="6">
    <source>
        <dbReference type="Pfam" id="PF13515"/>
    </source>
</evidence>
<evidence type="ECO:0000256" key="2">
    <source>
        <dbReference type="ARBA" id="ARBA00022692"/>
    </source>
</evidence>
<proteinExistence type="predicted"/>
<protein>
    <submittedName>
        <fullName evidence="7">FUSC family protein</fullName>
    </submittedName>
</protein>
<evidence type="ECO:0000313" key="8">
    <source>
        <dbReference type="Proteomes" id="UP000540556"/>
    </source>
</evidence>
<keyword evidence="8" id="KW-1185">Reference proteome</keyword>
<evidence type="ECO:0000256" key="5">
    <source>
        <dbReference type="SAM" id="Phobius"/>
    </source>
</evidence>
<feature type="domain" description="Integral membrane bound transporter" evidence="6">
    <location>
        <begin position="215"/>
        <end position="331"/>
    </location>
</feature>
<dbReference type="Pfam" id="PF13515">
    <property type="entry name" value="FUSC_2"/>
    <property type="match status" value="1"/>
</dbReference>
<sequence length="363" mass="37888">MGLKSHMADVLRLDRQAALRWREVAASSALIVLPVVAGLLAGRERAGLAVGMGALLAGNVTRHASLRAQVEESALLTLSLFLACLVGVGISGSGGWGDLALWGVTTLAALCGNFDRIAAIVSGRFIVFVVILAEMGRQARHPQALVVLVMAGGVTAACVLPMLAQGPAVAGVPPSGIGWRAKAGWWVRSFRRLSSCQFPLRLSVLMAATLAMDAAWPERHVLWAALTVALLCRRQLEPVPIRASQRALGAVLGVLLSCLFLFHAPSGGAFILFLAGLGIASMVARKRNYMLYSVVATPLIMMLAGGGRIGGAILVDRLVSTLVGAGLAVVVNIVVARLAGHREDSGAARTLADGFSPQEGTMR</sequence>
<gene>
    <name evidence="7" type="ORF">HLH27_03390</name>
</gene>
<name>A0A7W4KBT4_9PROT</name>
<dbReference type="RefSeq" id="WP_182947787.1">
    <property type="nucleotide sequence ID" value="NZ_JABEQK010000002.1"/>
</dbReference>
<dbReference type="GO" id="GO:0016020">
    <property type="term" value="C:membrane"/>
    <property type="evidence" value="ECO:0007669"/>
    <property type="project" value="UniProtKB-SubCell"/>
</dbReference>
<dbReference type="EMBL" id="JABEQK010000002">
    <property type="protein sequence ID" value="MBB2204062.1"/>
    <property type="molecule type" value="Genomic_DNA"/>
</dbReference>
<dbReference type="Proteomes" id="UP000540556">
    <property type="component" value="Unassembled WGS sequence"/>
</dbReference>
<dbReference type="AlphaFoldDB" id="A0A7W4KBT4"/>
<feature type="transmembrane region" description="Helical" evidence="5">
    <location>
        <begin position="268"/>
        <end position="284"/>
    </location>
</feature>
<evidence type="ECO:0000256" key="4">
    <source>
        <dbReference type="ARBA" id="ARBA00023136"/>
    </source>
</evidence>
<keyword evidence="2 5" id="KW-0812">Transmembrane</keyword>
<evidence type="ECO:0000256" key="3">
    <source>
        <dbReference type="ARBA" id="ARBA00022989"/>
    </source>
</evidence>
<comment type="caution">
    <text evidence="7">The sequence shown here is derived from an EMBL/GenBank/DDBJ whole genome shotgun (WGS) entry which is preliminary data.</text>
</comment>
<feature type="transmembrane region" description="Helical" evidence="5">
    <location>
        <begin position="74"/>
        <end position="96"/>
    </location>
</feature>
<accession>A0A7W4KBT4</accession>
<organism evidence="7 8">
    <name type="scientific">Gluconacetobacter takamatsuzukensis</name>
    <dbReference type="NCBI Taxonomy" id="1286190"/>
    <lineage>
        <taxon>Bacteria</taxon>
        <taxon>Pseudomonadati</taxon>
        <taxon>Pseudomonadota</taxon>
        <taxon>Alphaproteobacteria</taxon>
        <taxon>Acetobacterales</taxon>
        <taxon>Acetobacteraceae</taxon>
        <taxon>Gluconacetobacter</taxon>
    </lineage>
</organism>